<feature type="chain" id="PRO_5047491896" evidence="1">
    <location>
        <begin position="18"/>
        <end position="202"/>
    </location>
</feature>
<keyword evidence="3" id="KW-1185">Reference proteome</keyword>
<evidence type="ECO:0000313" key="3">
    <source>
        <dbReference type="Proteomes" id="UP001529085"/>
    </source>
</evidence>
<dbReference type="RefSeq" id="WP_278004563.1">
    <property type="nucleotide sequence ID" value="NZ_JARSBN010000002.1"/>
</dbReference>
<organism evidence="2 3">
    <name type="scientific">Winogradskyella marincola</name>
    <dbReference type="NCBI Taxonomy" id="3037795"/>
    <lineage>
        <taxon>Bacteria</taxon>
        <taxon>Pseudomonadati</taxon>
        <taxon>Bacteroidota</taxon>
        <taxon>Flavobacteriia</taxon>
        <taxon>Flavobacteriales</taxon>
        <taxon>Flavobacteriaceae</taxon>
        <taxon>Winogradskyella</taxon>
    </lineage>
</organism>
<keyword evidence="1" id="KW-0732">Signal</keyword>
<evidence type="ECO:0000313" key="2">
    <source>
        <dbReference type="EMBL" id="MDG4715098.1"/>
    </source>
</evidence>
<comment type="caution">
    <text evidence="2">The sequence shown here is derived from an EMBL/GenBank/DDBJ whole genome shotgun (WGS) entry which is preliminary data.</text>
</comment>
<gene>
    <name evidence="2" type="ORF">P7122_04395</name>
</gene>
<name>A0ABT6FZ99_9FLAO</name>
<feature type="signal peptide" evidence="1">
    <location>
        <begin position="1"/>
        <end position="17"/>
    </location>
</feature>
<evidence type="ECO:0000256" key="1">
    <source>
        <dbReference type="SAM" id="SignalP"/>
    </source>
</evidence>
<reference evidence="2 3" key="1">
    <citation type="submission" date="2023-03" db="EMBL/GenBank/DDBJ databases">
        <title>Strain YYF002 represents a novel species in the genus Winogradskyella isolated from seawater.</title>
        <authorList>
            <person name="Fu Z.-Y."/>
        </authorList>
    </citation>
    <scope>NUCLEOTIDE SEQUENCE [LARGE SCALE GENOMIC DNA]</scope>
    <source>
        <strain evidence="2 3">YYF002</strain>
    </source>
</reference>
<dbReference type="Proteomes" id="UP001529085">
    <property type="component" value="Unassembled WGS sequence"/>
</dbReference>
<protein>
    <submittedName>
        <fullName evidence="2">Uncharacterized protein</fullName>
    </submittedName>
</protein>
<dbReference type="EMBL" id="JARSBN010000002">
    <property type="protein sequence ID" value="MDG4715098.1"/>
    <property type="molecule type" value="Genomic_DNA"/>
</dbReference>
<proteinExistence type="predicted"/>
<accession>A0ABT6FZ99</accession>
<sequence>MKALFLLSLLSFTVCFSQNQDSLKLKIDYGVASEEFQDYLLMKNIDFYKVNISNKNLKGKTFTLVSKEYWNKKLTKIDTIINLKNHPRRIESDTLSFNIITEKVSNDSLQLFVKFKGLLSINRKYKTTETNSYSARDLSNGNETNFQLGKSFPLLVYTLPYKDPKYPGYLFYCELTKEGIPPEEWGDKFNLEHYIIFEMQFE</sequence>